<reference evidence="10 11" key="1">
    <citation type="submission" date="2015-12" db="EMBL/GenBank/DDBJ databases">
        <title>Genome sequence of the marine Rhodobacteraceae strain O3.65, Candidatus Tritonibacter horizontis.</title>
        <authorList>
            <person name="Poehlein A."/>
            <person name="Giebel H.A."/>
            <person name="Voget S."/>
            <person name="Brinkhoff T."/>
        </authorList>
    </citation>
    <scope>NUCLEOTIDE SEQUENCE [LARGE SCALE GENOMIC DNA]</scope>
    <source>
        <strain evidence="10 11">O3.65</strain>
    </source>
</reference>
<keyword evidence="5 6" id="KW-0560">Oxidoreductase</keyword>
<dbReference type="Pfam" id="PF02771">
    <property type="entry name" value="Acyl-CoA_dh_N"/>
    <property type="match status" value="1"/>
</dbReference>
<dbReference type="GO" id="GO:0043958">
    <property type="term" value="F:acryloyl-CoA reductase (NADH) activity"/>
    <property type="evidence" value="ECO:0007669"/>
    <property type="project" value="UniProtKB-EC"/>
</dbReference>
<dbReference type="GO" id="GO:0050660">
    <property type="term" value="F:flavin adenine dinucleotide binding"/>
    <property type="evidence" value="ECO:0007669"/>
    <property type="project" value="InterPro"/>
</dbReference>
<feature type="domain" description="Acyl-CoA oxidase/dehydrogenase middle" evidence="8">
    <location>
        <begin position="130"/>
        <end position="226"/>
    </location>
</feature>
<dbReference type="Gene3D" id="1.20.140.10">
    <property type="entry name" value="Butyryl-CoA Dehydrogenase, subunit A, domain 3"/>
    <property type="match status" value="1"/>
</dbReference>
<protein>
    <submittedName>
        <fullName evidence="10">Acryloyl-CoA reductase (NADH)</fullName>
        <ecNumber evidence="10">1.3.1.95</ecNumber>
    </submittedName>
</protein>
<dbReference type="PROSITE" id="PS00073">
    <property type="entry name" value="ACYL_COA_DH_2"/>
    <property type="match status" value="1"/>
</dbReference>
<dbReference type="FunFam" id="1.20.140.10:FF:000001">
    <property type="entry name" value="Acyl-CoA dehydrogenase"/>
    <property type="match status" value="1"/>
</dbReference>
<keyword evidence="3 6" id="KW-0285">Flavoprotein</keyword>
<feature type="domain" description="Acyl-CoA dehydrogenase/oxidase N-terminal" evidence="9">
    <location>
        <begin position="16"/>
        <end position="126"/>
    </location>
</feature>
<keyword evidence="11" id="KW-1185">Reference proteome</keyword>
<dbReference type="PANTHER" id="PTHR43884">
    <property type="entry name" value="ACYL-COA DEHYDROGENASE"/>
    <property type="match status" value="1"/>
</dbReference>
<evidence type="ECO:0000256" key="3">
    <source>
        <dbReference type="ARBA" id="ARBA00022630"/>
    </source>
</evidence>
<evidence type="ECO:0000256" key="2">
    <source>
        <dbReference type="ARBA" id="ARBA00009347"/>
    </source>
</evidence>
<dbReference type="InterPro" id="IPR009075">
    <property type="entry name" value="AcylCo_DH/oxidase_C"/>
</dbReference>
<dbReference type="GO" id="GO:0003995">
    <property type="term" value="F:acyl-CoA dehydrogenase activity"/>
    <property type="evidence" value="ECO:0007669"/>
    <property type="project" value="InterPro"/>
</dbReference>
<dbReference type="Proteomes" id="UP000068382">
    <property type="component" value="Unassembled WGS sequence"/>
</dbReference>
<dbReference type="SUPFAM" id="SSF56645">
    <property type="entry name" value="Acyl-CoA dehydrogenase NM domain-like"/>
    <property type="match status" value="1"/>
</dbReference>
<dbReference type="InterPro" id="IPR036250">
    <property type="entry name" value="AcylCo_DH-like_C"/>
</dbReference>
<dbReference type="FunFam" id="2.40.110.10:FF:000002">
    <property type="entry name" value="Acyl-CoA dehydrogenase fadE12"/>
    <property type="match status" value="1"/>
</dbReference>
<dbReference type="EMBL" id="LPUY01000060">
    <property type="protein sequence ID" value="KUP93119.1"/>
    <property type="molecule type" value="Genomic_DNA"/>
</dbReference>
<sequence length="389" mass="43075">MDSNLSLITNSSAWASEEHKMFANSTRKLFDAEMAPNIEKWAEQGIVDRDFWKTVGQQGVMGGSISEEYGGFGGGIGFDAITVYEQGRTGDTGWGYGIQSIVIHYIYAYGSEEQKKKWLPKLVSGDSVAAIAMTEPGTGSDLQNVQTHAEKDGNHYKINGSKIFITNGHTADLVVVVAKTDRSAGAKGVSLIVLETEDAVGFRRGRNLKKLGMKGSDTAELFFEDVRVPTANLLGPEEGQGFYQLMKQLPWERLMIGVTALGFIDFAIAETVKYVQDRKAFGKRIMDFQNTRFKLAECKTKAELLRSFVNDGLARLETGELDAATASMAKWWGSQMQNEVMHECLQLHGGYGFMMEYPIARLYADSRVQMIYGGTNEIMKELIARSLDV</sequence>
<evidence type="ECO:0000256" key="5">
    <source>
        <dbReference type="ARBA" id="ARBA00023002"/>
    </source>
</evidence>
<dbReference type="InterPro" id="IPR009100">
    <property type="entry name" value="AcylCoA_DH/oxidase_NM_dom_sf"/>
</dbReference>
<accession>A0A132BXJ3</accession>
<dbReference type="InterPro" id="IPR013786">
    <property type="entry name" value="AcylCoA_DH/ox_N"/>
</dbReference>
<dbReference type="InterPro" id="IPR006091">
    <property type="entry name" value="Acyl-CoA_Oxase/DH_mid-dom"/>
</dbReference>
<evidence type="ECO:0000259" key="7">
    <source>
        <dbReference type="Pfam" id="PF00441"/>
    </source>
</evidence>
<dbReference type="Gene3D" id="2.40.110.10">
    <property type="entry name" value="Butyryl-CoA Dehydrogenase, subunit A, domain 2"/>
    <property type="match status" value="1"/>
</dbReference>
<gene>
    <name evidence="10" type="primary">acrC_1</name>
    <name evidence="10" type="ORF">TRIHO_20250</name>
</gene>
<evidence type="ECO:0000313" key="10">
    <source>
        <dbReference type="EMBL" id="KUP93119.1"/>
    </source>
</evidence>
<dbReference type="InterPro" id="IPR046373">
    <property type="entry name" value="Acyl-CoA_Oxase/DH_mid-dom_sf"/>
</dbReference>
<dbReference type="Gene3D" id="1.10.540.10">
    <property type="entry name" value="Acyl-CoA dehydrogenase/oxidase, N-terminal domain"/>
    <property type="match status" value="1"/>
</dbReference>
<evidence type="ECO:0000259" key="9">
    <source>
        <dbReference type="Pfam" id="PF02771"/>
    </source>
</evidence>
<dbReference type="PATRIC" id="fig|1768241.3.peg.2128"/>
<dbReference type="EC" id="1.3.1.95" evidence="10"/>
<comment type="similarity">
    <text evidence="2 6">Belongs to the acyl-CoA dehydrogenase family.</text>
</comment>
<name>A0A132BXJ3_9RHOB</name>
<dbReference type="SUPFAM" id="SSF47203">
    <property type="entry name" value="Acyl-CoA dehydrogenase C-terminal domain-like"/>
    <property type="match status" value="1"/>
</dbReference>
<dbReference type="AlphaFoldDB" id="A0A132BXJ3"/>
<dbReference type="PANTHER" id="PTHR43884:SF12">
    <property type="entry name" value="ISOVALERYL-COA DEHYDROGENASE, MITOCHONDRIAL-RELATED"/>
    <property type="match status" value="1"/>
</dbReference>
<organism evidence="10 11">
    <name type="scientific">Tritonibacter horizontis</name>
    <dbReference type="NCBI Taxonomy" id="1768241"/>
    <lineage>
        <taxon>Bacteria</taxon>
        <taxon>Pseudomonadati</taxon>
        <taxon>Pseudomonadota</taxon>
        <taxon>Alphaproteobacteria</taxon>
        <taxon>Rhodobacterales</taxon>
        <taxon>Paracoccaceae</taxon>
        <taxon>Tritonibacter</taxon>
    </lineage>
</organism>
<comment type="cofactor">
    <cofactor evidence="1 6">
        <name>FAD</name>
        <dbReference type="ChEBI" id="CHEBI:57692"/>
    </cofactor>
</comment>
<proteinExistence type="inferred from homology"/>
<dbReference type="InterPro" id="IPR037069">
    <property type="entry name" value="AcylCoA_DH/ox_N_sf"/>
</dbReference>
<evidence type="ECO:0000256" key="4">
    <source>
        <dbReference type="ARBA" id="ARBA00022827"/>
    </source>
</evidence>
<evidence type="ECO:0000256" key="1">
    <source>
        <dbReference type="ARBA" id="ARBA00001974"/>
    </source>
</evidence>
<dbReference type="Pfam" id="PF02770">
    <property type="entry name" value="Acyl-CoA_dh_M"/>
    <property type="match status" value="1"/>
</dbReference>
<evidence type="ECO:0000313" key="11">
    <source>
        <dbReference type="Proteomes" id="UP000068382"/>
    </source>
</evidence>
<dbReference type="InterPro" id="IPR006089">
    <property type="entry name" value="Acyl-CoA_DH_CS"/>
</dbReference>
<evidence type="ECO:0000259" key="8">
    <source>
        <dbReference type="Pfam" id="PF02770"/>
    </source>
</evidence>
<dbReference type="Pfam" id="PF00441">
    <property type="entry name" value="Acyl-CoA_dh_1"/>
    <property type="match status" value="1"/>
</dbReference>
<feature type="domain" description="Acyl-CoA dehydrogenase/oxidase C-terminal" evidence="7">
    <location>
        <begin position="239"/>
        <end position="387"/>
    </location>
</feature>
<comment type="caution">
    <text evidence="10">The sequence shown here is derived from an EMBL/GenBank/DDBJ whole genome shotgun (WGS) entry which is preliminary data.</text>
</comment>
<keyword evidence="4 6" id="KW-0274">FAD</keyword>
<evidence type="ECO:0000256" key="6">
    <source>
        <dbReference type="RuleBase" id="RU362125"/>
    </source>
</evidence>